<evidence type="ECO:0000256" key="3">
    <source>
        <dbReference type="ARBA" id="ARBA00022475"/>
    </source>
</evidence>
<comment type="similarity">
    <text evidence="7">Belongs to the binding-protein-dependent transport system permease family.</text>
</comment>
<dbReference type="SUPFAM" id="SSF161098">
    <property type="entry name" value="MetI-like"/>
    <property type="match status" value="1"/>
</dbReference>
<organism evidence="9 10">
    <name type="scientific">Paenibacillus sedimenti</name>
    <dbReference type="NCBI Taxonomy" id="2770274"/>
    <lineage>
        <taxon>Bacteria</taxon>
        <taxon>Bacillati</taxon>
        <taxon>Bacillota</taxon>
        <taxon>Bacilli</taxon>
        <taxon>Bacillales</taxon>
        <taxon>Paenibacillaceae</taxon>
        <taxon>Paenibacillus</taxon>
    </lineage>
</organism>
<keyword evidence="2 7" id="KW-0813">Transport</keyword>
<evidence type="ECO:0000256" key="2">
    <source>
        <dbReference type="ARBA" id="ARBA00022448"/>
    </source>
</evidence>
<dbReference type="PANTHER" id="PTHR43386">
    <property type="entry name" value="OLIGOPEPTIDE TRANSPORT SYSTEM PERMEASE PROTEIN APPC"/>
    <property type="match status" value="1"/>
</dbReference>
<evidence type="ECO:0000259" key="8">
    <source>
        <dbReference type="PROSITE" id="PS50928"/>
    </source>
</evidence>
<feature type="transmembrane region" description="Helical" evidence="7">
    <location>
        <begin position="232"/>
        <end position="251"/>
    </location>
</feature>
<dbReference type="Gene3D" id="1.10.3720.10">
    <property type="entry name" value="MetI-like"/>
    <property type="match status" value="1"/>
</dbReference>
<keyword evidence="6 7" id="KW-0472">Membrane</keyword>
<evidence type="ECO:0000313" key="9">
    <source>
        <dbReference type="EMBL" id="MBD0384234.1"/>
    </source>
</evidence>
<feature type="transmembrane region" description="Helical" evidence="7">
    <location>
        <begin position="183"/>
        <end position="208"/>
    </location>
</feature>
<feature type="transmembrane region" description="Helical" evidence="7">
    <location>
        <begin position="128"/>
        <end position="148"/>
    </location>
</feature>
<keyword evidence="3" id="KW-1003">Cell membrane</keyword>
<evidence type="ECO:0000256" key="4">
    <source>
        <dbReference type="ARBA" id="ARBA00022692"/>
    </source>
</evidence>
<proteinExistence type="inferred from homology"/>
<evidence type="ECO:0000313" key="10">
    <source>
        <dbReference type="Proteomes" id="UP000650466"/>
    </source>
</evidence>
<dbReference type="EMBL" id="JACVVD010000017">
    <property type="protein sequence ID" value="MBD0384234.1"/>
    <property type="molecule type" value="Genomic_DNA"/>
</dbReference>
<evidence type="ECO:0000256" key="5">
    <source>
        <dbReference type="ARBA" id="ARBA00022989"/>
    </source>
</evidence>
<dbReference type="GO" id="GO:0005886">
    <property type="term" value="C:plasma membrane"/>
    <property type="evidence" value="ECO:0007669"/>
    <property type="project" value="UniProtKB-SubCell"/>
</dbReference>
<accession>A0A926QNC1</accession>
<feature type="domain" description="ABC transmembrane type-1" evidence="8">
    <location>
        <begin position="62"/>
        <end position="251"/>
    </location>
</feature>
<feature type="transmembrane region" description="Helical" evidence="7">
    <location>
        <begin position="64"/>
        <end position="89"/>
    </location>
</feature>
<dbReference type="CDD" id="cd06261">
    <property type="entry name" value="TM_PBP2"/>
    <property type="match status" value="1"/>
</dbReference>
<dbReference type="AlphaFoldDB" id="A0A926QNC1"/>
<feature type="transmembrane region" description="Helical" evidence="7">
    <location>
        <begin position="101"/>
        <end position="122"/>
    </location>
</feature>
<keyword evidence="5 7" id="KW-1133">Transmembrane helix</keyword>
<dbReference type="Proteomes" id="UP000650466">
    <property type="component" value="Unassembled WGS sequence"/>
</dbReference>
<protein>
    <submittedName>
        <fullName evidence="9">ABC transporter permease subunit</fullName>
    </submittedName>
</protein>
<dbReference type="PANTHER" id="PTHR43386:SF1">
    <property type="entry name" value="D,D-DIPEPTIDE TRANSPORT SYSTEM PERMEASE PROTEIN DDPC-RELATED"/>
    <property type="match status" value="1"/>
</dbReference>
<dbReference type="Pfam" id="PF00528">
    <property type="entry name" value="BPD_transp_1"/>
    <property type="match status" value="1"/>
</dbReference>
<evidence type="ECO:0000256" key="1">
    <source>
        <dbReference type="ARBA" id="ARBA00004651"/>
    </source>
</evidence>
<keyword evidence="4 7" id="KW-0812">Transmembrane</keyword>
<dbReference type="GO" id="GO:0055085">
    <property type="term" value="P:transmembrane transport"/>
    <property type="evidence" value="ECO:0007669"/>
    <property type="project" value="InterPro"/>
</dbReference>
<dbReference type="InterPro" id="IPR050366">
    <property type="entry name" value="BP-dependent_transpt_permease"/>
</dbReference>
<keyword evidence="10" id="KW-1185">Reference proteome</keyword>
<gene>
    <name evidence="9" type="ORF">ICC18_29730</name>
</gene>
<evidence type="ECO:0000256" key="7">
    <source>
        <dbReference type="RuleBase" id="RU363032"/>
    </source>
</evidence>
<dbReference type="RefSeq" id="WP_188178012.1">
    <property type="nucleotide sequence ID" value="NZ_JACVVD010000017.1"/>
</dbReference>
<sequence length="292" mass="32740">MWKICALFLIAVMLVGILSPWLVPHPPDQMDVLLKFQKPSWEYPLGTDHLGRCVFSRLLSAIRYSFGGALLVLVLTVSIGIIVGSFTALKGGWFDAIFMRICDILLAFPTLVLAFVLLGMFGSGFSNLILALVLSMWVYYARIIRSMVLSLREKPFMKAAIVSGTRQWGLIFKHMVPNMMLPLLVLSTLEFGGIMLEITGFSFLGLGVQAPTAEWGMMINDGKSYIRQHPELMIYPGIAIMLIVIACNLLGESMRSLYEPGREVSYETKSNGSLYDKYFRRSRNRDSEDSPC</sequence>
<dbReference type="PROSITE" id="PS50928">
    <property type="entry name" value="ABC_TM1"/>
    <property type="match status" value="1"/>
</dbReference>
<comment type="caution">
    <text evidence="9">The sequence shown here is derived from an EMBL/GenBank/DDBJ whole genome shotgun (WGS) entry which is preliminary data.</text>
</comment>
<comment type="subcellular location">
    <subcellularLocation>
        <location evidence="1 7">Cell membrane</location>
        <topology evidence="1 7">Multi-pass membrane protein</topology>
    </subcellularLocation>
</comment>
<evidence type="ECO:0000256" key="6">
    <source>
        <dbReference type="ARBA" id="ARBA00023136"/>
    </source>
</evidence>
<dbReference type="InterPro" id="IPR035906">
    <property type="entry name" value="MetI-like_sf"/>
</dbReference>
<reference evidence="9" key="1">
    <citation type="submission" date="2020-09" db="EMBL/GenBank/DDBJ databases">
        <title>Draft Genome Sequence of Paenibacillus sp. WST5.</title>
        <authorList>
            <person name="Bao Z."/>
        </authorList>
    </citation>
    <scope>NUCLEOTIDE SEQUENCE</scope>
    <source>
        <strain evidence="9">WST5</strain>
    </source>
</reference>
<name>A0A926QNC1_9BACL</name>
<dbReference type="InterPro" id="IPR000515">
    <property type="entry name" value="MetI-like"/>
</dbReference>